<evidence type="ECO:0000256" key="2">
    <source>
        <dbReference type="ARBA" id="ARBA00006275"/>
    </source>
</evidence>
<evidence type="ECO:0000256" key="1">
    <source>
        <dbReference type="ARBA" id="ARBA00004442"/>
    </source>
</evidence>
<feature type="domain" description="SusD-like N-terminal" evidence="7">
    <location>
        <begin position="50"/>
        <end position="228"/>
    </location>
</feature>
<evidence type="ECO:0000259" key="6">
    <source>
        <dbReference type="Pfam" id="PF07980"/>
    </source>
</evidence>
<dbReference type="Pfam" id="PF07980">
    <property type="entry name" value="SusD_RagB"/>
    <property type="match status" value="1"/>
</dbReference>
<accession>A0A5M8NTK1</accession>
<feature type="domain" description="RagB/SusD" evidence="6">
    <location>
        <begin position="382"/>
        <end position="541"/>
    </location>
</feature>
<dbReference type="SUPFAM" id="SSF48452">
    <property type="entry name" value="TPR-like"/>
    <property type="match status" value="1"/>
</dbReference>
<evidence type="ECO:0000256" key="3">
    <source>
        <dbReference type="ARBA" id="ARBA00022729"/>
    </source>
</evidence>
<dbReference type="InterPro" id="IPR011990">
    <property type="entry name" value="TPR-like_helical_dom_sf"/>
</dbReference>
<dbReference type="Proteomes" id="UP000324575">
    <property type="component" value="Unassembled WGS sequence"/>
</dbReference>
<proteinExistence type="inferred from homology"/>
<dbReference type="Gene3D" id="1.25.40.390">
    <property type="match status" value="1"/>
</dbReference>
<evidence type="ECO:0000313" key="8">
    <source>
        <dbReference type="EMBL" id="KAA6300371.1"/>
    </source>
</evidence>
<reference evidence="8 9" key="1">
    <citation type="submission" date="2019-03" db="EMBL/GenBank/DDBJ databases">
        <title>Single cell metagenomics reveals metabolic interactions within the superorganism composed of flagellate Streblomastix strix and complex community of Bacteroidetes bacteria on its surface.</title>
        <authorList>
            <person name="Treitli S.C."/>
            <person name="Kolisko M."/>
            <person name="Husnik F."/>
            <person name="Keeling P."/>
            <person name="Hampl V."/>
        </authorList>
    </citation>
    <scope>NUCLEOTIDE SEQUENCE [LARGE SCALE GENOMIC DNA]</scope>
    <source>
        <strain evidence="8">St1</strain>
    </source>
</reference>
<dbReference type="InterPro" id="IPR012944">
    <property type="entry name" value="SusD_RagB_dom"/>
</dbReference>
<dbReference type="EMBL" id="SNRX01000092">
    <property type="protein sequence ID" value="KAA6300371.1"/>
    <property type="molecule type" value="Genomic_DNA"/>
</dbReference>
<keyword evidence="3" id="KW-0732">Signal</keyword>
<name>A0A5M8NTK1_9BACT</name>
<dbReference type="PROSITE" id="PS51257">
    <property type="entry name" value="PROKAR_LIPOPROTEIN"/>
    <property type="match status" value="1"/>
</dbReference>
<gene>
    <name evidence="8" type="ORF">EZS26_003486</name>
</gene>
<dbReference type="AlphaFoldDB" id="A0A5M8NTK1"/>
<keyword evidence="5" id="KW-0998">Cell outer membrane</keyword>
<keyword evidence="4" id="KW-0472">Membrane</keyword>
<comment type="caution">
    <text evidence="8">The sequence shown here is derived from an EMBL/GenBank/DDBJ whole genome shotgun (WGS) entry which is preliminary data.</text>
</comment>
<comment type="similarity">
    <text evidence="2">Belongs to the SusD family.</text>
</comment>
<evidence type="ECO:0000256" key="5">
    <source>
        <dbReference type="ARBA" id="ARBA00023237"/>
    </source>
</evidence>
<comment type="subcellular location">
    <subcellularLocation>
        <location evidence="1">Cell outer membrane</location>
    </subcellularLocation>
</comment>
<dbReference type="Pfam" id="PF14322">
    <property type="entry name" value="SusD-like_3"/>
    <property type="match status" value="1"/>
</dbReference>
<evidence type="ECO:0000256" key="4">
    <source>
        <dbReference type="ARBA" id="ARBA00023136"/>
    </source>
</evidence>
<dbReference type="GO" id="GO:0009279">
    <property type="term" value="C:cell outer membrane"/>
    <property type="evidence" value="ECO:0007669"/>
    <property type="project" value="UniProtKB-SubCell"/>
</dbReference>
<organism evidence="8 9">
    <name type="scientific">Candidatus Ordinivivax streblomastigis</name>
    <dbReference type="NCBI Taxonomy" id="2540710"/>
    <lineage>
        <taxon>Bacteria</taxon>
        <taxon>Pseudomonadati</taxon>
        <taxon>Bacteroidota</taxon>
        <taxon>Bacteroidia</taxon>
        <taxon>Bacteroidales</taxon>
        <taxon>Candidatus Ordinivivax</taxon>
    </lineage>
</organism>
<evidence type="ECO:0000259" key="7">
    <source>
        <dbReference type="Pfam" id="PF14322"/>
    </source>
</evidence>
<dbReference type="InterPro" id="IPR033985">
    <property type="entry name" value="SusD-like_N"/>
</dbReference>
<protein>
    <submittedName>
        <fullName evidence="8">RagB/SusD family nutrient uptake outer membrane protein</fullName>
    </submittedName>
</protein>
<sequence>MKTIYRTMKAIGLISLILWMTSCQDLLTEDPKGQLATINFFSEKGDLDLALNALYSILAQDQYANNQIGCNFLSGDDITTHPASNKQSLREYDQSSVSDNNTWMVTLWEARWRLVKAANFIINNAERTPDVLPDEIKAAMGQAYYWRAYSYFYLVTAWGAVPLILNDEVNYEKPLTPAPEIYDLIVADLKKAEEGVPDNYSKAPYARNGMNIAVSKGAVKATLAYVYLSMAGWPMNKGTEYYQLAAEKAREVIDGVENGTYYYSLLDEYGKVYAVTQNERNPEVLLGVYFNREKSLQNTPVCDFLQDMSYGGGWDDTHGEIKFWTDFPEGPRKEASYFPQIMLLDDQLYDWWYDTNPPSRAVIAPCFMKTTEGVTRGADFDYTNPATISYEGEKMHQVIRLSEVYCWYAEAVGRSGQTNAKAIEVLNKVRNRANGHGPVDDTQYNLYPANISSDDLAEAAYNEHGWEIAGYYWGNLAPRARDMFRMYRIKEHFEFRKQNPPIEVAPGIFRKEAVPVTGEWSDSKMYSPYPYKDTAVNPNLKK</sequence>
<evidence type="ECO:0000313" key="9">
    <source>
        <dbReference type="Proteomes" id="UP000324575"/>
    </source>
</evidence>